<dbReference type="SUPFAM" id="SSF52540">
    <property type="entry name" value="P-loop containing nucleoside triphosphate hydrolases"/>
    <property type="match status" value="1"/>
</dbReference>
<evidence type="ECO:0000256" key="3">
    <source>
        <dbReference type="ARBA" id="ARBA00022840"/>
    </source>
</evidence>
<feature type="domain" description="ABC transporter" evidence="4">
    <location>
        <begin position="8"/>
        <end position="232"/>
    </location>
</feature>
<keyword evidence="3 5" id="KW-0067">ATP-binding</keyword>
<dbReference type="EMBL" id="JBHLZU010000007">
    <property type="protein sequence ID" value="MFB9904129.1"/>
    <property type="molecule type" value="Genomic_DNA"/>
</dbReference>
<proteinExistence type="predicted"/>
<accession>A0ABV5ZVT5</accession>
<evidence type="ECO:0000313" key="5">
    <source>
        <dbReference type="EMBL" id="MFB9904129.1"/>
    </source>
</evidence>
<dbReference type="InterPro" id="IPR003439">
    <property type="entry name" value="ABC_transporter-like_ATP-bd"/>
</dbReference>
<protein>
    <submittedName>
        <fullName evidence="5">ABC transporter ATP-binding protein</fullName>
    </submittedName>
</protein>
<comment type="caution">
    <text evidence="5">The sequence shown here is derived from an EMBL/GenBank/DDBJ whole genome shotgun (WGS) entry which is preliminary data.</text>
</comment>
<dbReference type="GO" id="GO:0005524">
    <property type="term" value="F:ATP binding"/>
    <property type="evidence" value="ECO:0007669"/>
    <property type="project" value="UniProtKB-KW"/>
</dbReference>
<evidence type="ECO:0000259" key="4">
    <source>
        <dbReference type="PROSITE" id="PS50893"/>
    </source>
</evidence>
<name>A0ABV5ZVT5_9PSEU</name>
<dbReference type="InterPro" id="IPR051782">
    <property type="entry name" value="ABC_Transporter_VariousFunc"/>
</dbReference>
<keyword evidence="2" id="KW-0547">Nucleotide-binding</keyword>
<keyword evidence="1" id="KW-0813">Transport</keyword>
<evidence type="ECO:0000313" key="6">
    <source>
        <dbReference type="Proteomes" id="UP001589693"/>
    </source>
</evidence>
<dbReference type="RefSeq" id="WP_377851291.1">
    <property type="nucleotide sequence ID" value="NZ_JBHLZU010000007.1"/>
</dbReference>
<keyword evidence="6" id="KW-1185">Reference proteome</keyword>
<evidence type="ECO:0000256" key="1">
    <source>
        <dbReference type="ARBA" id="ARBA00022448"/>
    </source>
</evidence>
<dbReference type="InterPro" id="IPR027417">
    <property type="entry name" value="P-loop_NTPase"/>
</dbReference>
<dbReference type="Proteomes" id="UP001589693">
    <property type="component" value="Unassembled WGS sequence"/>
</dbReference>
<reference evidence="5 6" key="1">
    <citation type="submission" date="2024-09" db="EMBL/GenBank/DDBJ databases">
        <authorList>
            <person name="Sun Q."/>
            <person name="Mori K."/>
        </authorList>
    </citation>
    <scope>NUCLEOTIDE SEQUENCE [LARGE SCALE GENOMIC DNA]</scope>
    <source>
        <strain evidence="5 6">TBRC 7907</strain>
    </source>
</reference>
<gene>
    <name evidence="5" type="ORF">ACFFQA_09265</name>
</gene>
<dbReference type="Gene3D" id="3.40.50.300">
    <property type="entry name" value="P-loop containing nucleotide triphosphate hydrolases"/>
    <property type="match status" value="1"/>
</dbReference>
<dbReference type="InterPro" id="IPR003593">
    <property type="entry name" value="AAA+_ATPase"/>
</dbReference>
<dbReference type="Pfam" id="PF00005">
    <property type="entry name" value="ABC_tran"/>
    <property type="match status" value="1"/>
</dbReference>
<sequence>MTSEPAALRGIGLSKRYRGRFALRDCDFSVPEGRVAALVGPNGAGKSTLLAVAAGLVRPTTGTVSVLDSEVRGKLHPDMAFLAQHRPLYGKLTVSEMLRAGRELNERWSSARAEEVLALLAGVDHDARIDTLSEGARTQVALAIALARGPRVLLLDEPLSSLDPLARDEILRILMTEVAERGTTVVMSSHLLNDLRDVCDHILLLDRGRIQLAGDLEDILDEHRFLVGPAAGEAEVGGDVVWRSSTDRQATLLVRGEHVVPSGWAADPVDIEALVLAYLRASRDLARSTG</sequence>
<dbReference type="PANTHER" id="PTHR42939:SF1">
    <property type="entry name" value="ABC TRANSPORTER ATP-BINDING PROTEIN ALBC-RELATED"/>
    <property type="match status" value="1"/>
</dbReference>
<dbReference type="CDD" id="cd03230">
    <property type="entry name" value="ABC_DR_subfamily_A"/>
    <property type="match status" value="1"/>
</dbReference>
<dbReference type="PANTHER" id="PTHR42939">
    <property type="entry name" value="ABC TRANSPORTER ATP-BINDING PROTEIN ALBC-RELATED"/>
    <property type="match status" value="1"/>
</dbReference>
<evidence type="ECO:0000256" key="2">
    <source>
        <dbReference type="ARBA" id="ARBA00022741"/>
    </source>
</evidence>
<dbReference type="SMART" id="SM00382">
    <property type="entry name" value="AAA"/>
    <property type="match status" value="1"/>
</dbReference>
<dbReference type="PROSITE" id="PS50893">
    <property type="entry name" value="ABC_TRANSPORTER_2"/>
    <property type="match status" value="1"/>
</dbReference>
<organism evidence="5 6">
    <name type="scientific">Allokutzneria oryzae</name>
    <dbReference type="NCBI Taxonomy" id="1378989"/>
    <lineage>
        <taxon>Bacteria</taxon>
        <taxon>Bacillati</taxon>
        <taxon>Actinomycetota</taxon>
        <taxon>Actinomycetes</taxon>
        <taxon>Pseudonocardiales</taxon>
        <taxon>Pseudonocardiaceae</taxon>
        <taxon>Allokutzneria</taxon>
    </lineage>
</organism>